<dbReference type="InterPro" id="IPR001245">
    <property type="entry name" value="Ser-Thr/Tyr_kinase_cat_dom"/>
</dbReference>
<dbReference type="PROSITE" id="PS00107">
    <property type="entry name" value="PROTEIN_KINASE_ATP"/>
    <property type="match status" value="1"/>
</dbReference>
<evidence type="ECO:0000256" key="15">
    <source>
        <dbReference type="ARBA" id="ARBA00048679"/>
    </source>
</evidence>
<evidence type="ECO:0000256" key="3">
    <source>
        <dbReference type="ARBA" id="ARBA00022475"/>
    </source>
</evidence>
<organism evidence="20 21">
    <name type="scientific">Populus euphratica</name>
    <name type="common">Euphrates poplar</name>
    <dbReference type="NCBI Taxonomy" id="75702"/>
    <lineage>
        <taxon>Eukaryota</taxon>
        <taxon>Viridiplantae</taxon>
        <taxon>Streptophyta</taxon>
        <taxon>Embryophyta</taxon>
        <taxon>Tracheophyta</taxon>
        <taxon>Spermatophyta</taxon>
        <taxon>Magnoliopsida</taxon>
        <taxon>eudicotyledons</taxon>
        <taxon>Gunneridae</taxon>
        <taxon>Pentapetalae</taxon>
        <taxon>rosids</taxon>
        <taxon>fabids</taxon>
        <taxon>Malpighiales</taxon>
        <taxon>Salicaceae</taxon>
        <taxon>Saliceae</taxon>
        <taxon>Populus</taxon>
    </lineage>
</organism>
<feature type="region of interest" description="Disordered" evidence="17">
    <location>
        <begin position="1"/>
        <end position="142"/>
    </location>
</feature>
<evidence type="ECO:0000256" key="17">
    <source>
        <dbReference type="SAM" id="MobiDB-lite"/>
    </source>
</evidence>
<dbReference type="GO" id="GO:0005524">
    <property type="term" value="F:ATP binding"/>
    <property type="evidence" value="ECO:0007669"/>
    <property type="project" value="UniProtKB-UniRule"/>
</dbReference>
<dbReference type="InterPro" id="IPR047117">
    <property type="entry name" value="PERK1-13-like"/>
</dbReference>
<dbReference type="Proteomes" id="UP000694918">
    <property type="component" value="Unplaced"/>
</dbReference>
<keyword evidence="20" id="KW-1185">Reference proteome</keyword>
<evidence type="ECO:0000256" key="10">
    <source>
        <dbReference type="ARBA" id="ARBA00022840"/>
    </source>
</evidence>
<evidence type="ECO:0000256" key="11">
    <source>
        <dbReference type="ARBA" id="ARBA00022989"/>
    </source>
</evidence>
<sequence>MSAPAPTSPPSNTTAPPPSTTTPPASTPPPTTPATPAAPPPTSPPPPPTPSAQAPASTPPPPPAASPPSPPSSSPPSSSPPSPPSSSPPPPSPPSLTPSPPSSTPSPPSSTTPSPPTSKSSPPPPMSTSPPSPAGTSGTSSGISTGVVVGIAIGGVAILLIVSLFFICCNKRKRRRRDDEAAYYVPPPPGPKDDPYGGRQQYWQQNAPPPPDRVVAAMQNPPPPPPVASRPSPPPERVSMPPPPPPPLFMSSSGGSGSNYSGTENPYPPPSPGIALGFSKSTFSYEELARATDGFSDANLLGQGGFGYVHRGVLPNGKEVAVKQLKAGSGQGEREFQAEVEIISRVHHKHLVSLVGYCITGAHRLLVYEFVPNNTLEFHLHGKGRPTMDWPTRLKIALGSAKGLAYLHEDCHPKIIHRDIKASNILLDFKFEAKVADFGLAKISSDVNTHVSTRVMGTFGYLAPEYASSGKLTDKSDVFSFGVMLLELITGRRPVDSTQSFMEDSLVDWARPLLTRALEDGNFDTLVDQKLQNNYDQNEMARMVACAAACVRHSARRRPRTSQVVRALEGDVSLSDLNEGIRPGNSRVYGSYGSSDYDTSQYNEDMKKFRKMALGSQEYGASSEYSGPTSEYGLYPSGSSSEGQNTREMEMGKMKKASKGFSGSS</sequence>
<feature type="region of interest" description="Disordered" evidence="17">
    <location>
        <begin position="176"/>
        <end position="273"/>
    </location>
</feature>
<dbReference type="GO" id="GO:0005886">
    <property type="term" value="C:plasma membrane"/>
    <property type="evidence" value="ECO:0007669"/>
    <property type="project" value="UniProtKB-SubCell"/>
</dbReference>
<feature type="binding site" evidence="16">
    <location>
        <position position="323"/>
    </location>
    <ligand>
        <name>ATP</name>
        <dbReference type="ChEBI" id="CHEBI:30616"/>
    </ligand>
</feature>
<gene>
    <name evidence="21" type="primary">LOC105138930</name>
</gene>
<dbReference type="GeneID" id="105138930"/>
<keyword evidence="3" id="KW-1003">Cell membrane</keyword>
<dbReference type="InterPro" id="IPR000719">
    <property type="entry name" value="Prot_kinase_dom"/>
</dbReference>
<dbReference type="PANTHER" id="PTHR47982">
    <property type="entry name" value="PROLINE-RICH RECEPTOR-LIKE PROTEIN KINASE PERK4"/>
    <property type="match status" value="1"/>
</dbReference>
<keyword evidence="10 16" id="KW-0067">ATP-binding</keyword>
<keyword evidence="12 18" id="KW-0472">Membrane</keyword>
<feature type="compositionally biased region" description="Polar residues" evidence="17">
    <location>
        <begin position="619"/>
        <end position="629"/>
    </location>
</feature>
<dbReference type="GO" id="GO:0004674">
    <property type="term" value="F:protein serine/threonine kinase activity"/>
    <property type="evidence" value="ECO:0007669"/>
    <property type="project" value="UniProtKB-KW"/>
</dbReference>
<comment type="catalytic activity">
    <reaction evidence="15">
        <text>L-seryl-[protein] + ATP = O-phospho-L-seryl-[protein] + ADP + H(+)</text>
        <dbReference type="Rhea" id="RHEA:17989"/>
        <dbReference type="Rhea" id="RHEA-COMP:9863"/>
        <dbReference type="Rhea" id="RHEA-COMP:11604"/>
        <dbReference type="ChEBI" id="CHEBI:15378"/>
        <dbReference type="ChEBI" id="CHEBI:29999"/>
        <dbReference type="ChEBI" id="CHEBI:30616"/>
        <dbReference type="ChEBI" id="CHEBI:83421"/>
        <dbReference type="ChEBI" id="CHEBI:456216"/>
        <dbReference type="EC" id="2.7.11.1"/>
    </reaction>
</comment>
<evidence type="ECO:0000259" key="19">
    <source>
        <dbReference type="PROSITE" id="PS50011"/>
    </source>
</evidence>
<feature type="region of interest" description="Disordered" evidence="17">
    <location>
        <begin position="619"/>
        <end position="665"/>
    </location>
</feature>
<proteinExistence type="predicted"/>
<keyword evidence="4" id="KW-0723">Serine/threonine-protein kinase</keyword>
<dbReference type="EC" id="2.7.11.1" evidence="2"/>
<evidence type="ECO:0000256" key="8">
    <source>
        <dbReference type="ARBA" id="ARBA00022741"/>
    </source>
</evidence>
<keyword evidence="6" id="KW-0808">Transferase</keyword>
<evidence type="ECO:0000256" key="9">
    <source>
        <dbReference type="ARBA" id="ARBA00022777"/>
    </source>
</evidence>
<evidence type="ECO:0000256" key="13">
    <source>
        <dbReference type="ARBA" id="ARBA00023180"/>
    </source>
</evidence>
<feature type="compositionally biased region" description="Pro residues" evidence="17">
    <location>
        <begin position="15"/>
        <end position="50"/>
    </location>
</feature>
<dbReference type="InterPro" id="IPR008271">
    <property type="entry name" value="Ser/Thr_kinase_AS"/>
</dbReference>
<keyword evidence="11 18" id="KW-1133">Transmembrane helix</keyword>
<evidence type="ECO:0000313" key="21">
    <source>
        <dbReference type="RefSeq" id="XP_011043469.1"/>
    </source>
</evidence>
<dbReference type="PANTHER" id="PTHR47982:SF35">
    <property type="entry name" value="PROLINE-RICH RECEPTOR-LIKE PROTEIN KINASE PERK1-RELATED"/>
    <property type="match status" value="1"/>
</dbReference>
<dbReference type="PROSITE" id="PS00108">
    <property type="entry name" value="PROTEIN_KINASE_ST"/>
    <property type="match status" value="1"/>
</dbReference>
<evidence type="ECO:0000313" key="20">
    <source>
        <dbReference type="Proteomes" id="UP000694918"/>
    </source>
</evidence>
<dbReference type="Gene3D" id="1.10.510.10">
    <property type="entry name" value="Transferase(Phosphotransferase) domain 1"/>
    <property type="match status" value="1"/>
</dbReference>
<evidence type="ECO:0000256" key="14">
    <source>
        <dbReference type="ARBA" id="ARBA00047899"/>
    </source>
</evidence>
<evidence type="ECO:0000256" key="5">
    <source>
        <dbReference type="ARBA" id="ARBA00022553"/>
    </source>
</evidence>
<dbReference type="Pfam" id="PF07714">
    <property type="entry name" value="PK_Tyr_Ser-Thr"/>
    <property type="match status" value="1"/>
</dbReference>
<protein>
    <recommendedName>
        <fullName evidence="2">non-specific serine/threonine protein kinase</fullName>
        <ecNumber evidence="2">2.7.11.1</ecNumber>
    </recommendedName>
</protein>
<keyword evidence="7 18" id="KW-0812">Transmembrane</keyword>
<comment type="catalytic activity">
    <reaction evidence="14">
        <text>L-threonyl-[protein] + ATP = O-phospho-L-threonyl-[protein] + ADP + H(+)</text>
        <dbReference type="Rhea" id="RHEA:46608"/>
        <dbReference type="Rhea" id="RHEA-COMP:11060"/>
        <dbReference type="Rhea" id="RHEA-COMP:11605"/>
        <dbReference type="ChEBI" id="CHEBI:15378"/>
        <dbReference type="ChEBI" id="CHEBI:30013"/>
        <dbReference type="ChEBI" id="CHEBI:30616"/>
        <dbReference type="ChEBI" id="CHEBI:61977"/>
        <dbReference type="ChEBI" id="CHEBI:456216"/>
        <dbReference type="EC" id="2.7.11.1"/>
    </reaction>
</comment>
<dbReference type="InterPro" id="IPR017441">
    <property type="entry name" value="Protein_kinase_ATP_BS"/>
</dbReference>
<evidence type="ECO:0000256" key="1">
    <source>
        <dbReference type="ARBA" id="ARBA00004162"/>
    </source>
</evidence>
<reference evidence="21" key="1">
    <citation type="submission" date="2025-08" db="UniProtKB">
        <authorList>
            <consortium name="RefSeq"/>
        </authorList>
    </citation>
    <scope>IDENTIFICATION</scope>
</reference>
<dbReference type="KEGG" id="peu:105138930"/>
<evidence type="ECO:0000256" key="16">
    <source>
        <dbReference type="PROSITE-ProRule" id="PRU10141"/>
    </source>
</evidence>
<dbReference type="PROSITE" id="PS50011">
    <property type="entry name" value="PROTEIN_KINASE_DOM"/>
    <property type="match status" value="1"/>
</dbReference>
<evidence type="ECO:0000256" key="12">
    <source>
        <dbReference type="ARBA" id="ARBA00023136"/>
    </source>
</evidence>
<dbReference type="SUPFAM" id="SSF56112">
    <property type="entry name" value="Protein kinase-like (PK-like)"/>
    <property type="match status" value="1"/>
</dbReference>
<dbReference type="FunFam" id="1.10.510.10:FF:000239">
    <property type="entry name" value="Proline-rich receptor-like protein kinase PERK1"/>
    <property type="match status" value="1"/>
</dbReference>
<dbReference type="InterPro" id="IPR011009">
    <property type="entry name" value="Kinase-like_dom_sf"/>
</dbReference>
<feature type="compositionally biased region" description="Pro residues" evidence="17">
    <location>
        <begin position="220"/>
        <end position="248"/>
    </location>
</feature>
<dbReference type="FunFam" id="3.30.200.20:FF:000207">
    <property type="entry name" value="proline-rich receptor-like protein kinase PERK1"/>
    <property type="match status" value="1"/>
</dbReference>
<keyword evidence="8 16" id="KW-0547">Nucleotide-binding</keyword>
<evidence type="ECO:0000256" key="7">
    <source>
        <dbReference type="ARBA" id="ARBA00022692"/>
    </source>
</evidence>
<name>A0AAJ6Y5S9_POPEU</name>
<evidence type="ECO:0000256" key="4">
    <source>
        <dbReference type="ARBA" id="ARBA00022527"/>
    </source>
</evidence>
<dbReference type="SMART" id="SM00220">
    <property type="entry name" value="S_TKc"/>
    <property type="match status" value="1"/>
</dbReference>
<feature type="compositionally biased region" description="Low complexity" evidence="17">
    <location>
        <begin position="1"/>
        <end position="14"/>
    </location>
</feature>
<feature type="compositionally biased region" description="Pro residues" evidence="17">
    <location>
        <begin position="57"/>
        <end position="133"/>
    </location>
</feature>
<dbReference type="AlphaFoldDB" id="A0AAJ6Y5S9"/>
<dbReference type="RefSeq" id="XP_011043469.1">
    <property type="nucleotide sequence ID" value="XM_011045167.1"/>
</dbReference>
<accession>A0AAJ6Y5S9</accession>
<keyword evidence="9" id="KW-0418">Kinase</keyword>
<keyword evidence="5" id="KW-0597">Phosphoprotein</keyword>
<evidence type="ECO:0000256" key="2">
    <source>
        <dbReference type="ARBA" id="ARBA00012513"/>
    </source>
</evidence>
<keyword evidence="13" id="KW-0325">Glycoprotein</keyword>
<feature type="domain" description="Protein kinase" evidence="19">
    <location>
        <begin position="295"/>
        <end position="574"/>
    </location>
</feature>
<evidence type="ECO:0000256" key="18">
    <source>
        <dbReference type="SAM" id="Phobius"/>
    </source>
</evidence>
<evidence type="ECO:0000256" key="6">
    <source>
        <dbReference type="ARBA" id="ARBA00022679"/>
    </source>
</evidence>
<comment type="subcellular location">
    <subcellularLocation>
        <location evidence="1">Cell membrane</location>
        <topology evidence="1">Single-pass membrane protein</topology>
    </subcellularLocation>
</comment>
<feature type="transmembrane region" description="Helical" evidence="18">
    <location>
        <begin position="147"/>
        <end position="167"/>
    </location>
</feature>
<dbReference type="Gene3D" id="3.30.200.20">
    <property type="entry name" value="Phosphorylase Kinase, domain 1"/>
    <property type="match status" value="1"/>
</dbReference>